<evidence type="ECO:0000313" key="3">
    <source>
        <dbReference type="Proteomes" id="UP000076727"/>
    </source>
</evidence>
<feature type="compositionally biased region" description="Polar residues" evidence="1">
    <location>
        <begin position="936"/>
        <end position="945"/>
    </location>
</feature>
<dbReference type="AlphaFoldDB" id="A0A165N1G1"/>
<name>A0A165N1G1_9APHY</name>
<gene>
    <name evidence="2" type="ORF">DAEQUDRAFT_457837</name>
</gene>
<feature type="compositionally biased region" description="Low complexity" evidence="1">
    <location>
        <begin position="434"/>
        <end position="455"/>
    </location>
</feature>
<protein>
    <submittedName>
        <fullName evidence="2">Uncharacterized protein</fullName>
    </submittedName>
</protein>
<sequence length="1071" mass="114828">MITVKRFRPFCTRVPLGRDKGMSNSNHIALEVDDFKLPGSFNEPAWGTPMPVETRPDIHEWIKGLRQGGGAGNILKLRKTERPQDAEAAVPVDNGPALVGLIQQHDRPLNVIPRKTKLAARKTAPAKPLAEIAVQQPNTTRAIPHVKLDPEGAYKEKWKSFSANKKYLPVSDDIKRRLRALPVNQAEVAGTVASTIASGVLQSTSGKDGVVHKPSMNVSTPPRERRRLDAQDLDTSEPSSPPSRHSDQLEGQPEPLPATPSHWSPSNRGSPRADLATLDDIEEGVQGDVTGVTSDTSSPVPPRGNGSRVLVSQEDNGSPVPKVLSAASLSEANCAMALEPTSSYLSAPTPAQRPRPVPSSSSPPLPASTAQEVSVSVVPESPLAAPSSSALLIAAAHLLHQRRMPRPICNRLSPDPNISGPGRILVPNSDTSASLSQDQPFSQQSQQDSSSQSKCQEQKRSLQSLSYASGSQTDKSQNSQQSQLRNEVAAASGEDPRADTVMADVEMNMMPEPSQSRHNSSSPIPAQASPQNAPDQRPGSNKLDETSDHAPPERVSPRSKSKASKPSQEVVPDSESETGEEDTGDEQVESVVRVRVAVSHRSPPLDSDDERTKTMAATYTSRRKLQPRAEKTRQTSSTTTMQVDMPNRKDHSAVPWRPSGMDASAVSLARSDSSDLPLPPSSPDVFMSEDSFRASNAPLPRNVVRSSNDPAAQPIPRNPTTPVRDTHRSGSTKGLARDTGSSDRTRVDQPPPPTHDPEAWKEPSFMRKPTSIQRERSPPMPVVGNRTNQAKRAGSVSSDTKPEGPPQKKHKTSTTSAARTSGWVKAVRHEMGTQQMKSATSAPPPPDKRPALPASSSHPHSTAGSAIAPKQPDLRRSVSVLSSARSIPKKRPGAGRSTSSDKSGSARPEIKVVRQLSPGGSTPVEVKQVDFAPGSRRSSQTSISKARTKSRAPGDAAIPTRRSQPTSSSRDGGPPSERRSMAVEPGPSTKRGVQTAQTHKDSGGPSSASSSADPSKETAAPQPERLLGGYEVNFHLTAEEGGPQLVTWSRLQQILLKTGRARHKQKMQHRE</sequence>
<keyword evidence="3" id="KW-1185">Reference proteome</keyword>
<accession>A0A165N1G1</accession>
<feature type="compositionally biased region" description="Acidic residues" evidence="1">
    <location>
        <begin position="572"/>
        <end position="588"/>
    </location>
</feature>
<feature type="compositionally biased region" description="Basic and acidic residues" evidence="1">
    <location>
        <begin position="755"/>
        <end position="765"/>
    </location>
</feature>
<feature type="compositionally biased region" description="Basic and acidic residues" evidence="1">
    <location>
        <begin position="542"/>
        <end position="556"/>
    </location>
</feature>
<feature type="region of interest" description="Disordered" evidence="1">
    <location>
        <begin position="407"/>
        <end position="1027"/>
    </location>
</feature>
<dbReference type="Proteomes" id="UP000076727">
    <property type="component" value="Unassembled WGS sequence"/>
</dbReference>
<feature type="compositionally biased region" description="Polar residues" evidence="1">
    <location>
        <begin position="785"/>
        <end position="799"/>
    </location>
</feature>
<dbReference type="EMBL" id="KV429090">
    <property type="protein sequence ID" value="KZT66390.1"/>
    <property type="molecule type" value="Genomic_DNA"/>
</dbReference>
<organism evidence="2 3">
    <name type="scientific">Daedalea quercina L-15889</name>
    <dbReference type="NCBI Taxonomy" id="1314783"/>
    <lineage>
        <taxon>Eukaryota</taxon>
        <taxon>Fungi</taxon>
        <taxon>Dikarya</taxon>
        <taxon>Basidiomycota</taxon>
        <taxon>Agaricomycotina</taxon>
        <taxon>Agaricomycetes</taxon>
        <taxon>Polyporales</taxon>
        <taxon>Fomitopsis</taxon>
    </lineage>
</organism>
<feature type="compositionally biased region" description="Low complexity" evidence="1">
    <location>
        <begin position="519"/>
        <end position="534"/>
    </location>
</feature>
<feature type="compositionally biased region" description="Low complexity" evidence="1">
    <location>
        <begin position="1003"/>
        <end position="1013"/>
    </location>
</feature>
<feature type="compositionally biased region" description="Low complexity" evidence="1">
    <location>
        <begin position="877"/>
        <end position="886"/>
    </location>
</feature>
<feature type="region of interest" description="Disordered" evidence="1">
    <location>
        <begin position="204"/>
        <end position="318"/>
    </location>
</feature>
<proteinExistence type="predicted"/>
<feature type="compositionally biased region" description="Low complexity" evidence="1">
    <location>
        <begin position="959"/>
        <end position="970"/>
    </location>
</feature>
<feature type="compositionally biased region" description="Polar residues" evidence="1">
    <location>
        <begin position="462"/>
        <end position="485"/>
    </location>
</feature>
<reference evidence="2 3" key="1">
    <citation type="journal article" date="2016" name="Mol. Biol. Evol.">
        <title>Comparative Genomics of Early-Diverging Mushroom-Forming Fungi Provides Insights into the Origins of Lignocellulose Decay Capabilities.</title>
        <authorList>
            <person name="Nagy L.G."/>
            <person name="Riley R."/>
            <person name="Tritt A."/>
            <person name="Adam C."/>
            <person name="Daum C."/>
            <person name="Floudas D."/>
            <person name="Sun H."/>
            <person name="Yadav J.S."/>
            <person name="Pangilinan J."/>
            <person name="Larsson K.H."/>
            <person name="Matsuura K."/>
            <person name="Barry K."/>
            <person name="Labutti K."/>
            <person name="Kuo R."/>
            <person name="Ohm R.A."/>
            <person name="Bhattacharya S.S."/>
            <person name="Shirouzu T."/>
            <person name="Yoshinaga Y."/>
            <person name="Martin F.M."/>
            <person name="Grigoriev I.V."/>
            <person name="Hibbett D.S."/>
        </authorList>
    </citation>
    <scope>NUCLEOTIDE SEQUENCE [LARGE SCALE GENOMIC DNA]</scope>
    <source>
        <strain evidence="2 3">L-15889</strain>
    </source>
</reference>
<feature type="compositionally biased region" description="Low complexity" evidence="1">
    <location>
        <begin position="589"/>
        <end position="602"/>
    </location>
</feature>
<dbReference type="OrthoDB" id="3144405at2759"/>
<evidence type="ECO:0000313" key="2">
    <source>
        <dbReference type="EMBL" id="KZT66390.1"/>
    </source>
</evidence>
<feature type="compositionally biased region" description="Pro residues" evidence="1">
    <location>
        <begin position="351"/>
        <end position="366"/>
    </location>
</feature>
<feature type="region of interest" description="Disordered" evidence="1">
    <location>
        <begin position="345"/>
        <end position="368"/>
    </location>
</feature>
<evidence type="ECO:0000256" key="1">
    <source>
        <dbReference type="SAM" id="MobiDB-lite"/>
    </source>
</evidence>
<feature type="compositionally biased region" description="Low complexity" evidence="1">
    <location>
        <begin position="851"/>
        <end position="866"/>
    </location>
</feature>